<sequence>MQISGIILKIFDETEKDDFIERIIRIKSFEKDQILDIYSYNKLAFRSGFLKVGEQVTFSIILRGITVGKKQETQIVLQKPIKPDLILTKYHPFVDIEWIRKDSRTPTK</sequence>
<dbReference type="EMBL" id="VTPV01000022">
    <property type="protein sequence ID" value="KAB1228438.1"/>
    <property type="molecule type" value="Genomic_DNA"/>
</dbReference>
<evidence type="ECO:0000313" key="1">
    <source>
        <dbReference type="EMBL" id="KAB1228438.1"/>
    </source>
</evidence>
<organism evidence="1 2">
    <name type="scientific">Chryseobacterium viscerum</name>
    <dbReference type="NCBI Taxonomy" id="1037377"/>
    <lineage>
        <taxon>Bacteria</taxon>
        <taxon>Pseudomonadati</taxon>
        <taxon>Bacteroidota</taxon>
        <taxon>Flavobacteriia</taxon>
        <taxon>Flavobacteriales</taxon>
        <taxon>Weeksellaceae</taxon>
        <taxon>Chryseobacterium group</taxon>
        <taxon>Chryseobacterium</taxon>
    </lineage>
</organism>
<dbReference type="RefSeq" id="WP_152291392.1">
    <property type="nucleotide sequence ID" value="NZ_VTPV01000022.1"/>
</dbReference>
<protein>
    <submittedName>
        <fullName evidence="1">Uncharacterized protein</fullName>
    </submittedName>
</protein>
<reference evidence="1 2" key="1">
    <citation type="journal article" date="2019" name="Stand. Genomic Sci.">
        <title>Draft Whole-Genome Sequence of a Novel Chryseobacterium viscerum Strain Isolated from Fresh Water at Dripping Springs, New Mexico.</title>
        <authorList>
            <person name="Kyndt J.A."/>
            <person name="Moore T.C."/>
        </authorList>
    </citation>
    <scope>NUCLEOTIDE SEQUENCE [LARGE SCALE GENOMIC DNA]</scope>
    <source>
        <strain evidence="1 2">DPS</strain>
    </source>
</reference>
<proteinExistence type="predicted"/>
<comment type="caution">
    <text evidence="1">The sequence shown here is derived from an EMBL/GenBank/DDBJ whole genome shotgun (WGS) entry which is preliminary data.</text>
</comment>
<accession>A0A5N4BJ24</accession>
<evidence type="ECO:0000313" key="2">
    <source>
        <dbReference type="Proteomes" id="UP000326384"/>
    </source>
</evidence>
<gene>
    <name evidence="1" type="ORF">F8D52_22445</name>
</gene>
<dbReference type="Proteomes" id="UP000326384">
    <property type="component" value="Unassembled WGS sequence"/>
</dbReference>
<keyword evidence="2" id="KW-1185">Reference proteome</keyword>
<name>A0A5N4BJ24_9FLAO</name>